<dbReference type="Proteomes" id="UP000054823">
    <property type="component" value="Unassembled WGS sequence"/>
</dbReference>
<evidence type="ECO:0000256" key="1">
    <source>
        <dbReference type="SAM" id="Phobius"/>
    </source>
</evidence>
<keyword evidence="1" id="KW-0812">Transmembrane</keyword>
<reference evidence="2 3" key="1">
    <citation type="submission" date="2015-09" db="EMBL/GenBank/DDBJ databases">
        <authorList>
            <consortium name="Swine Surveillance"/>
        </authorList>
    </citation>
    <scope>NUCLEOTIDE SEQUENCE [LARGE SCALE GENOMIC DNA]</scope>
    <source>
        <strain evidence="2 3">CECT 7688</strain>
    </source>
</reference>
<keyword evidence="1" id="KW-1133">Transmembrane helix</keyword>
<evidence type="ECO:0000313" key="3">
    <source>
        <dbReference type="Proteomes" id="UP000054823"/>
    </source>
</evidence>
<feature type="transmembrane region" description="Helical" evidence="1">
    <location>
        <begin position="25"/>
        <end position="48"/>
    </location>
</feature>
<evidence type="ECO:0000313" key="2">
    <source>
        <dbReference type="EMBL" id="CUH51155.1"/>
    </source>
</evidence>
<proteinExistence type="predicted"/>
<keyword evidence="1" id="KW-0472">Membrane</keyword>
<name>A0A0P1EL12_9RHOB</name>
<gene>
    <name evidence="2" type="ORF">SHM7688_00588</name>
</gene>
<keyword evidence="3" id="KW-1185">Reference proteome</keyword>
<accession>A0A0P1EL12</accession>
<protein>
    <submittedName>
        <fullName evidence="2">Uncharacterized protein</fullName>
    </submittedName>
</protein>
<dbReference type="STRING" id="321267.SHM7688_00588"/>
<dbReference type="AlphaFoldDB" id="A0A0P1EL12"/>
<organism evidence="2 3">
    <name type="scientific">Shimia marina</name>
    <dbReference type="NCBI Taxonomy" id="321267"/>
    <lineage>
        <taxon>Bacteria</taxon>
        <taxon>Pseudomonadati</taxon>
        <taxon>Pseudomonadota</taxon>
        <taxon>Alphaproteobacteria</taxon>
        <taxon>Rhodobacterales</taxon>
        <taxon>Roseobacteraceae</taxon>
    </lineage>
</organism>
<dbReference type="EMBL" id="CYPW01000006">
    <property type="protein sequence ID" value="CUH51155.1"/>
    <property type="molecule type" value="Genomic_DNA"/>
</dbReference>
<sequence length="79" mass="9082">MNASLLRGRLQVRILPGSPTDFKAIVFSTCETAVCAFWSTTLCFVYFLRERTFVDIFDLGGWYFFMILADSWKGCLFSC</sequence>